<evidence type="ECO:0000313" key="2">
    <source>
        <dbReference type="EnsemblPlants" id="PNT63121"/>
    </source>
</evidence>
<dbReference type="Proteomes" id="UP000008810">
    <property type="component" value="Chromosome 4"/>
</dbReference>
<dbReference type="EMBL" id="CM000883">
    <property type="protein sequence ID" value="PNT63121.1"/>
    <property type="molecule type" value="Genomic_DNA"/>
</dbReference>
<dbReference type="EnsemblPlants" id="PNT63121">
    <property type="protein sequence ID" value="PNT63121"/>
    <property type="gene ID" value="BRADI_4g11638v3"/>
</dbReference>
<name>A0A2K2CM67_BRADI</name>
<dbReference type="InParanoid" id="A0A2K2CM67"/>
<sequence>MSRFNQCPKNFSKWLMRCYNPETSELVISGRGSIPVDAESVQRVFDLPNKWRKVTYEMNQKATLTFLASRDWKTCTILCVCPLGATRVKLTYSTFVLVLPD</sequence>
<evidence type="ECO:0000313" key="1">
    <source>
        <dbReference type="EMBL" id="PNT63121.1"/>
    </source>
</evidence>
<gene>
    <name evidence="1" type="ORF">BRADI_4g11638v3</name>
</gene>
<reference evidence="2" key="3">
    <citation type="submission" date="2018-08" db="UniProtKB">
        <authorList>
            <consortium name="EnsemblPlants"/>
        </authorList>
    </citation>
    <scope>IDENTIFICATION</scope>
    <source>
        <strain evidence="2">cv. Bd21</strain>
    </source>
</reference>
<evidence type="ECO:0000313" key="3">
    <source>
        <dbReference type="Proteomes" id="UP000008810"/>
    </source>
</evidence>
<dbReference type="AlphaFoldDB" id="A0A2K2CM67"/>
<protein>
    <submittedName>
        <fullName evidence="1 2">Uncharacterized protein</fullName>
    </submittedName>
</protein>
<accession>A0A2K2CM67</accession>
<dbReference type="Gramene" id="PNT63121">
    <property type="protein sequence ID" value="PNT63121"/>
    <property type="gene ID" value="BRADI_4g11638v3"/>
</dbReference>
<reference evidence="1" key="2">
    <citation type="submission" date="2017-06" db="EMBL/GenBank/DDBJ databases">
        <title>WGS assembly of Brachypodium distachyon.</title>
        <authorList>
            <consortium name="The International Brachypodium Initiative"/>
            <person name="Lucas S."/>
            <person name="Harmon-Smith M."/>
            <person name="Lail K."/>
            <person name="Tice H."/>
            <person name="Grimwood J."/>
            <person name="Bruce D."/>
            <person name="Barry K."/>
            <person name="Shu S."/>
            <person name="Lindquist E."/>
            <person name="Wang M."/>
            <person name="Pitluck S."/>
            <person name="Vogel J.P."/>
            <person name="Garvin D.F."/>
            <person name="Mockler T.C."/>
            <person name="Schmutz J."/>
            <person name="Rokhsar D."/>
            <person name="Bevan M.W."/>
        </authorList>
    </citation>
    <scope>NUCLEOTIDE SEQUENCE</scope>
    <source>
        <strain evidence="1">Bd21</strain>
    </source>
</reference>
<dbReference type="OrthoDB" id="669288at2759"/>
<keyword evidence="3" id="KW-1185">Reference proteome</keyword>
<organism evidence="1">
    <name type="scientific">Brachypodium distachyon</name>
    <name type="common">Purple false brome</name>
    <name type="synonym">Trachynia distachya</name>
    <dbReference type="NCBI Taxonomy" id="15368"/>
    <lineage>
        <taxon>Eukaryota</taxon>
        <taxon>Viridiplantae</taxon>
        <taxon>Streptophyta</taxon>
        <taxon>Embryophyta</taxon>
        <taxon>Tracheophyta</taxon>
        <taxon>Spermatophyta</taxon>
        <taxon>Magnoliopsida</taxon>
        <taxon>Liliopsida</taxon>
        <taxon>Poales</taxon>
        <taxon>Poaceae</taxon>
        <taxon>BOP clade</taxon>
        <taxon>Pooideae</taxon>
        <taxon>Stipodae</taxon>
        <taxon>Brachypodieae</taxon>
        <taxon>Brachypodium</taxon>
    </lineage>
</organism>
<reference evidence="1 2" key="1">
    <citation type="journal article" date="2010" name="Nature">
        <title>Genome sequencing and analysis of the model grass Brachypodium distachyon.</title>
        <authorList>
            <consortium name="International Brachypodium Initiative"/>
        </authorList>
    </citation>
    <scope>NUCLEOTIDE SEQUENCE [LARGE SCALE GENOMIC DNA]</scope>
    <source>
        <strain evidence="1 2">Bd21</strain>
    </source>
</reference>
<proteinExistence type="predicted"/>